<dbReference type="Proteomes" id="UP000824118">
    <property type="component" value="Unassembled WGS sequence"/>
</dbReference>
<dbReference type="InterPro" id="IPR006439">
    <property type="entry name" value="HAD-SF_hydro_IA"/>
</dbReference>
<accession>A0A9D1S716</accession>
<dbReference type="SFLD" id="SFLDS00003">
    <property type="entry name" value="Haloacid_Dehalogenase"/>
    <property type="match status" value="1"/>
</dbReference>
<dbReference type="InterPro" id="IPR050155">
    <property type="entry name" value="HAD-like_hydrolase_sf"/>
</dbReference>
<dbReference type="NCBIfam" id="TIGR01549">
    <property type="entry name" value="HAD-SF-IA-v1"/>
    <property type="match status" value="1"/>
</dbReference>
<reference evidence="1" key="2">
    <citation type="journal article" date="2021" name="PeerJ">
        <title>Extensive microbial diversity within the chicken gut microbiome revealed by metagenomics and culture.</title>
        <authorList>
            <person name="Gilroy R."/>
            <person name="Ravi A."/>
            <person name="Getino M."/>
            <person name="Pursley I."/>
            <person name="Horton D.L."/>
            <person name="Alikhan N.F."/>
            <person name="Baker D."/>
            <person name="Gharbi K."/>
            <person name="Hall N."/>
            <person name="Watson M."/>
            <person name="Adriaenssens E.M."/>
            <person name="Foster-Nyarko E."/>
            <person name="Jarju S."/>
            <person name="Secka A."/>
            <person name="Antonio M."/>
            <person name="Oren A."/>
            <person name="Chaudhuri R.R."/>
            <person name="La Ragione R."/>
            <person name="Hildebrand F."/>
            <person name="Pallen M.J."/>
        </authorList>
    </citation>
    <scope>NUCLEOTIDE SEQUENCE</scope>
    <source>
        <strain evidence="1">ChiGjej1B1-1684</strain>
    </source>
</reference>
<dbReference type="GO" id="GO:0005829">
    <property type="term" value="C:cytosol"/>
    <property type="evidence" value="ECO:0007669"/>
    <property type="project" value="TreeGrafter"/>
</dbReference>
<dbReference type="PANTHER" id="PTHR43434:SF1">
    <property type="entry name" value="PHOSPHOGLYCOLATE PHOSPHATASE"/>
    <property type="match status" value="1"/>
</dbReference>
<dbReference type="InterPro" id="IPR023214">
    <property type="entry name" value="HAD_sf"/>
</dbReference>
<sequence>MVKNVLCDLDGTLLRMKQDEFMKEYFRSLAEKFVPLGYDKDTLLKAVWDASRAMVNNNGEMTNEQRFWNSFTEIMGEDARDLIPVFKEYYKNEFDSIKKIVEESDIQVKVINKLKGKGYRVILATNPLFPIEAIRTRLKWAGLKVTDFDYITSYDESSYCKPNPEYFREIAEKVGIFPRECMMLGNNVIEDVTAKEVGMKVYIVTDFLENEENVDYTQYMHGTMEEFLKHINHMPNVNQ</sequence>
<dbReference type="EMBL" id="DVNG01000019">
    <property type="protein sequence ID" value="HIU49639.1"/>
    <property type="molecule type" value="Genomic_DNA"/>
</dbReference>
<dbReference type="SFLD" id="SFLDG01129">
    <property type="entry name" value="C1.5:_HAD__Beta-PGM__Phosphata"/>
    <property type="match status" value="1"/>
</dbReference>
<dbReference type="Pfam" id="PF00702">
    <property type="entry name" value="Hydrolase"/>
    <property type="match status" value="1"/>
</dbReference>
<dbReference type="AlphaFoldDB" id="A0A9D1S716"/>
<dbReference type="SUPFAM" id="SSF56784">
    <property type="entry name" value="HAD-like"/>
    <property type="match status" value="1"/>
</dbReference>
<name>A0A9D1S716_9FIRM</name>
<protein>
    <submittedName>
        <fullName evidence="1">HAD family hydrolase</fullName>
    </submittedName>
</protein>
<dbReference type="PANTHER" id="PTHR43434">
    <property type="entry name" value="PHOSPHOGLYCOLATE PHOSPHATASE"/>
    <property type="match status" value="1"/>
</dbReference>
<dbReference type="GO" id="GO:0006281">
    <property type="term" value="P:DNA repair"/>
    <property type="evidence" value="ECO:0007669"/>
    <property type="project" value="TreeGrafter"/>
</dbReference>
<dbReference type="GO" id="GO:0008967">
    <property type="term" value="F:phosphoglycolate phosphatase activity"/>
    <property type="evidence" value="ECO:0007669"/>
    <property type="project" value="TreeGrafter"/>
</dbReference>
<comment type="caution">
    <text evidence="1">The sequence shown here is derived from an EMBL/GenBank/DDBJ whole genome shotgun (WGS) entry which is preliminary data.</text>
</comment>
<reference evidence="1" key="1">
    <citation type="submission" date="2020-10" db="EMBL/GenBank/DDBJ databases">
        <authorList>
            <person name="Gilroy R."/>
        </authorList>
    </citation>
    <scope>NUCLEOTIDE SEQUENCE</scope>
    <source>
        <strain evidence="1">ChiGjej1B1-1684</strain>
    </source>
</reference>
<gene>
    <name evidence="1" type="ORF">IAD22_01315</name>
</gene>
<proteinExistence type="predicted"/>
<keyword evidence="1" id="KW-0378">Hydrolase</keyword>
<dbReference type="InterPro" id="IPR036412">
    <property type="entry name" value="HAD-like_sf"/>
</dbReference>
<evidence type="ECO:0000313" key="1">
    <source>
        <dbReference type="EMBL" id="HIU49639.1"/>
    </source>
</evidence>
<dbReference type="Gene3D" id="3.40.50.1000">
    <property type="entry name" value="HAD superfamily/HAD-like"/>
    <property type="match status" value="1"/>
</dbReference>
<evidence type="ECO:0000313" key="2">
    <source>
        <dbReference type="Proteomes" id="UP000824118"/>
    </source>
</evidence>
<organism evidence="1 2">
    <name type="scientific">Candidatus Limousia pullorum</name>
    <dbReference type="NCBI Taxonomy" id="2840860"/>
    <lineage>
        <taxon>Bacteria</taxon>
        <taxon>Bacillati</taxon>
        <taxon>Bacillota</taxon>
        <taxon>Clostridia</taxon>
        <taxon>Eubacteriales</taxon>
        <taxon>Oscillospiraceae</taxon>
        <taxon>Oscillospiraceae incertae sedis</taxon>
        <taxon>Candidatus Limousia</taxon>
    </lineage>
</organism>